<sequence length="155" mass="17066">MKTKKHFVVSIIALSVLSGCQSSTVNQDKSQKINTDISFIDVSKQIGLISQPAWKYGGPSVSDINNDGYYDFLLTNHDTTPIRLFMANGDNTYTRENDIFKKADLHGISAGDYDLDGDNDVLISLGGGNGKTPQPQRLLRNDNGNFVDVTVGRYF</sequence>
<accession>A0ABS9X100</accession>
<dbReference type="PROSITE" id="PS51257">
    <property type="entry name" value="PROKAR_LIPOPROTEIN"/>
    <property type="match status" value="1"/>
</dbReference>
<proteinExistence type="predicted"/>
<dbReference type="InterPro" id="IPR013517">
    <property type="entry name" value="FG-GAP"/>
</dbReference>
<keyword evidence="1" id="KW-0732">Signal</keyword>
<dbReference type="Pfam" id="PF13517">
    <property type="entry name" value="FG-GAP_3"/>
    <property type="match status" value="1"/>
</dbReference>
<protein>
    <submittedName>
        <fullName evidence="2">VCBS repeat-containing protein</fullName>
    </submittedName>
</protein>
<gene>
    <name evidence="2" type="ORF">L3081_11490</name>
</gene>
<keyword evidence="3" id="KW-1185">Reference proteome</keyword>
<dbReference type="InterPro" id="IPR028994">
    <property type="entry name" value="Integrin_alpha_N"/>
</dbReference>
<dbReference type="EMBL" id="JAKKSL010000002">
    <property type="protein sequence ID" value="MCI2283913.1"/>
    <property type="molecule type" value="Genomic_DNA"/>
</dbReference>
<reference evidence="2" key="1">
    <citation type="submission" date="2022-01" db="EMBL/GenBank/DDBJ databases">
        <title>Colwellia maritima, isolated from seawater.</title>
        <authorList>
            <person name="Kristyanto S."/>
            <person name="Jung J."/>
            <person name="Jeon C.O."/>
        </authorList>
    </citation>
    <scope>NUCLEOTIDE SEQUENCE</scope>
    <source>
        <strain evidence="2">MSW7</strain>
    </source>
</reference>
<name>A0ABS9X100_9GAMM</name>
<dbReference type="SUPFAM" id="SSF69318">
    <property type="entry name" value="Integrin alpha N-terminal domain"/>
    <property type="match status" value="1"/>
</dbReference>
<evidence type="ECO:0000313" key="3">
    <source>
        <dbReference type="Proteomes" id="UP001139646"/>
    </source>
</evidence>
<comment type="caution">
    <text evidence="2">The sequence shown here is derived from an EMBL/GenBank/DDBJ whole genome shotgun (WGS) entry which is preliminary data.</text>
</comment>
<evidence type="ECO:0000256" key="1">
    <source>
        <dbReference type="ARBA" id="ARBA00022729"/>
    </source>
</evidence>
<dbReference type="Proteomes" id="UP001139646">
    <property type="component" value="Unassembled WGS sequence"/>
</dbReference>
<dbReference type="RefSeq" id="WP_242286247.1">
    <property type="nucleotide sequence ID" value="NZ_JAKKSL010000002.1"/>
</dbReference>
<organism evidence="2 3">
    <name type="scientific">Colwellia maritima</name>
    <dbReference type="NCBI Taxonomy" id="2912588"/>
    <lineage>
        <taxon>Bacteria</taxon>
        <taxon>Pseudomonadati</taxon>
        <taxon>Pseudomonadota</taxon>
        <taxon>Gammaproteobacteria</taxon>
        <taxon>Alteromonadales</taxon>
        <taxon>Colwelliaceae</taxon>
        <taxon>Colwellia</taxon>
    </lineage>
</organism>
<evidence type="ECO:0000313" key="2">
    <source>
        <dbReference type="EMBL" id="MCI2283913.1"/>
    </source>
</evidence>